<sequence>MDLSSWDFTKDGNITLDGEWEFYWNQTEKGIQIDAELGREPKYIYQTVPSNWKGIDWFGEPLGYEEVR</sequence>
<organism evidence="1 2">
    <name type="scientific">Leptospira vanthielii serovar Holland str. Waz Holland = ATCC 700522</name>
    <dbReference type="NCBI Taxonomy" id="1218591"/>
    <lineage>
        <taxon>Bacteria</taxon>
        <taxon>Pseudomonadati</taxon>
        <taxon>Spirochaetota</taxon>
        <taxon>Spirochaetia</taxon>
        <taxon>Leptospirales</taxon>
        <taxon>Leptospiraceae</taxon>
        <taxon>Leptospira</taxon>
    </lineage>
</organism>
<reference evidence="1 2" key="1">
    <citation type="submission" date="2013-03" db="EMBL/GenBank/DDBJ databases">
        <authorList>
            <person name="Harkins D.M."/>
            <person name="Durkin A.S."/>
            <person name="Brinkac L.M."/>
            <person name="Haft D.H."/>
            <person name="Selengut J.D."/>
            <person name="Sanka R."/>
            <person name="DePew J."/>
            <person name="Purushe J."/>
            <person name="Galloway R.L."/>
            <person name="Vinetz J.M."/>
            <person name="Sutton G.G."/>
            <person name="Nierman W.C."/>
            <person name="Fouts D.E."/>
        </authorList>
    </citation>
    <scope>NUCLEOTIDE SEQUENCE [LARGE SCALE GENOMIC DNA]</scope>
    <source>
        <strain evidence="1 2">Waz Holland</strain>
    </source>
</reference>
<proteinExistence type="predicted"/>
<evidence type="ECO:0000313" key="1">
    <source>
        <dbReference type="EMBL" id="EMY70783.1"/>
    </source>
</evidence>
<gene>
    <name evidence="1" type="ORF">LEP1GSC199_3963</name>
</gene>
<dbReference type="AlphaFoldDB" id="N1W710"/>
<evidence type="ECO:0000313" key="2">
    <source>
        <dbReference type="Proteomes" id="UP000012227"/>
    </source>
</evidence>
<protein>
    <submittedName>
        <fullName evidence="1">Uncharacterized protein</fullName>
    </submittedName>
</protein>
<dbReference type="Proteomes" id="UP000012227">
    <property type="component" value="Unassembled WGS sequence"/>
</dbReference>
<name>N1W710_9LEPT</name>
<comment type="caution">
    <text evidence="1">The sequence shown here is derived from an EMBL/GenBank/DDBJ whole genome shotgun (WGS) entry which is preliminary data.</text>
</comment>
<dbReference type="STRING" id="1218591.LEP1GSC199_3963"/>
<accession>N1W710</accession>
<dbReference type="EMBL" id="AOGY02000027">
    <property type="protein sequence ID" value="EMY70783.1"/>
    <property type="molecule type" value="Genomic_DNA"/>
</dbReference>